<evidence type="ECO:0000259" key="7">
    <source>
        <dbReference type="Pfam" id="PF03958"/>
    </source>
</evidence>
<evidence type="ECO:0000259" key="6">
    <source>
        <dbReference type="Pfam" id="PF00263"/>
    </source>
</evidence>
<feature type="region of interest" description="Disordered" evidence="5">
    <location>
        <begin position="631"/>
        <end position="684"/>
    </location>
</feature>
<dbReference type="InterPro" id="IPR050810">
    <property type="entry name" value="Bact_Secretion_Sys_Channel"/>
</dbReference>
<evidence type="ECO:0000313" key="8">
    <source>
        <dbReference type="EMBL" id="MBB5031233.1"/>
    </source>
</evidence>
<dbReference type="InterPro" id="IPR004846">
    <property type="entry name" value="T2SS/T3SS_dom"/>
</dbReference>
<dbReference type="InterPro" id="IPR003522">
    <property type="entry name" value="T3SS_OM_pore_YscC"/>
</dbReference>
<dbReference type="GO" id="GO:0015627">
    <property type="term" value="C:type II protein secretion system complex"/>
    <property type="evidence" value="ECO:0007669"/>
    <property type="project" value="TreeGrafter"/>
</dbReference>
<evidence type="ECO:0000313" key="9">
    <source>
        <dbReference type="Proteomes" id="UP000590740"/>
    </source>
</evidence>
<dbReference type="Gene3D" id="3.30.1370.120">
    <property type="match status" value="1"/>
</dbReference>
<dbReference type="PANTHER" id="PTHR30332">
    <property type="entry name" value="PROBABLE GENERAL SECRETION PATHWAY PROTEIN D"/>
    <property type="match status" value="1"/>
</dbReference>
<comment type="similarity">
    <text evidence="3">Belongs to the bacterial secretin family.</text>
</comment>
<dbReference type="GO" id="GO:0009306">
    <property type="term" value="P:protein secretion"/>
    <property type="evidence" value="ECO:0007669"/>
    <property type="project" value="InterPro"/>
</dbReference>
<dbReference type="PANTHER" id="PTHR30332:SF5">
    <property type="entry name" value="SPI-1 TYPE 3 SECRETION SYSTEM SECRETIN"/>
    <property type="match status" value="1"/>
</dbReference>
<evidence type="ECO:0000256" key="2">
    <source>
        <dbReference type="ARBA" id="ARBA00022729"/>
    </source>
</evidence>
<sequence length="684" mass="73822">MSHARYIFFIFLTAQLLGLSALHAQDYDRVPWRSKRITLTAHQRPVRDVLKEFATLQSLPVSISDSVKGVISGTFMEVDTARLLDQICEAHGLVWFYDGVRMIIETGDEVFSRPLSLPYVTAFALNEVLFSVGYASGPKGREVQIKNGHREGVILLIGGAQFIQATEALARDLDTQESRRINDQITVRTFRLNYASASDVTVNNGGTTRIIPGVVRNLQNLMANQVPGSQLSAGVEEAESRRTHPSLRGTGLAAVGNPNAGAPLPSFNPYDPYGTQQKATPVPGFGGAGGAVGQPAATNDPRAPMIVADVRLNAVLVRDVAARMPLYEELIRMIDVPTKAIEISAAIVDIGSDNLRNVGVEILGLGKKGNDNTRFGFDADRGLFDGTNTQGQTPSFLDGSNLARGAGLNATALISAGGFEMLSRLRAVEEVGAAQIVSSPSVLTMENVQAVIRTDEKVYVKVAGNLQVDLFDVTAGVQLRVTPTLVKERGNTDFRLVIDITDGSFSDQRVGEIPTTRESAINTQALVPENKTLLLGGYSVERRNRSSRQVPLLAKVPLLGKIFSNNARTHERTQRFFFITPRIVDLMKEATDPAAFVGTAGNDLALPSYLNSDQISREKVDDLARRLAAGNQAGGDQSGLTQPRAPQTSGAARTDNEKGWIPRALPLREEPSVLLPPASNPSRP</sequence>
<dbReference type="PRINTS" id="PR01337">
    <property type="entry name" value="TYPE3OMGPROT"/>
</dbReference>
<dbReference type="InterPro" id="IPR005644">
    <property type="entry name" value="NolW-like"/>
</dbReference>
<keyword evidence="2" id="KW-0732">Signal</keyword>
<dbReference type="GO" id="GO:0009279">
    <property type="term" value="C:cell outer membrane"/>
    <property type="evidence" value="ECO:0007669"/>
    <property type="project" value="UniProtKB-SubCell"/>
</dbReference>
<proteinExistence type="inferred from homology"/>
<evidence type="ECO:0000256" key="4">
    <source>
        <dbReference type="RuleBase" id="RU004004"/>
    </source>
</evidence>
<name>A0A7W8DIM8_9BACT</name>
<evidence type="ECO:0000256" key="1">
    <source>
        <dbReference type="ARBA" id="ARBA00004442"/>
    </source>
</evidence>
<accession>A0A7W8DIM8</accession>
<dbReference type="InterPro" id="IPR038591">
    <property type="entry name" value="NolW-like_sf"/>
</dbReference>
<comment type="caution">
    <text evidence="8">The sequence shown here is derived from an EMBL/GenBank/DDBJ whole genome shotgun (WGS) entry which is preliminary data.</text>
</comment>
<dbReference type="Gene3D" id="3.55.50.30">
    <property type="match status" value="1"/>
</dbReference>
<dbReference type="Pfam" id="PF03958">
    <property type="entry name" value="Secretin_N"/>
    <property type="match status" value="1"/>
</dbReference>
<dbReference type="NCBIfam" id="TIGR02516">
    <property type="entry name" value="type_III_yscC"/>
    <property type="match status" value="1"/>
</dbReference>
<evidence type="ECO:0000256" key="3">
    <source>
        <dbReference type="RuleBase" id="RU004003"/>
    </source>
</evidence>
<dbReference type="EMBL" id="JACHIG010000001">
    <property type="protein sequence ID" value="MBB5031233.1"/>
    <property type="molecule type" value="Genomic_DNA"/>
</dbReference>
<dbReference type="RefSeq" id="WP_184338165.1">
    <property type="nucleotide sequence ID" value="NZ_JACHIG010000001.1"/>
</dbReference>
<feature type="compositionally biased region" description="Polar residues" evidence="5">
    <location>
        <begin position="638"/>
        <end position="651"/>
    </location>
</feature>
<feature type="domain" description="NolW-like" evidence="7">
    <location>
        <begin position="187"/>
        <end position="338"/>
    </location>
</feature>
<keyword evidence="9" id="KW-1185">Reference proteome</keyword>
<organism evidence="8 9">
    <name type="scientific">Prosthecobacter vanneervenii</name>
    <dbReference type="NCBI Taxonomy" id="48466"/>
    <lineage>
        <taxon>Bacteria</taxon>
        <taxon>Pseudomonadati</taxon>
        <taxon>Verrucomicrobiota</taxon>
        <taxon>Verrucomicrobiia</taxon>
        <taxon>Verrucomicrobiales</taxon>
        <taxon>Verrucomicrobiaceae</taxon>
        <taxon>Prosthecobacter</taxon>
    </lineage>
</organism>
<dbReference type="Proteomes" id="UP000590740">
    <property type="component" value="Unassembled WGS sequence"/>
</dbReference>
<protein>
    <submittedName>
        <fullName evidence="8">Type III secretion protein C</fullName>
    </submittedName>
</protein>
<reference evidence="8 9" key="1">
    <citation type="submission" date="2020-08" db="EMBL/GenBank/DDBJ databases">
        <title>Genomic Encyclopedia of Type Strains, Phase IV (KMG-IV): sequencing the most valuable type-strain genomes for metagenomic binning, comparative biology and taxonomic classification.</title>
        <authorList>
            <person name="Goeker M."/>
        </authorList>
    </citation>
    <scope>NUCLEOTIDE SEQUENCE [LARGE SCALE GENOMIC DNA]</scope>
    <source>
        <strain evidence="8 9">DSM 12252</strain>
    </source>
</reference>
<feature type="domain" description="Type II/III secretion system secretin-like" evidence="6">
    <location>
        <begin position="427"/>
        <end position="585"/>
    </location>
</feature>
<feature type="compositionally biased region" description="Basic and acidic residues" evidence="5">
    <location>
        <begin position="654"/>
        <end position="671"/>
    </location>
</feature>
<dbReference type="Pfam" id="PF00263">
    <property type="entry name" value="Secretin"/>
    <property type="match status" value="1"/>
</dbReference>
<evidence type="ECO:0000256" key="5">
    <source>
        <dbReference type="SAM" id="MobiDB-lite"/>
    </source>
</evidence>
<keyword evidence="4" id="KW-0813">Transport</keyword>
<comment type="subcellular location">
    <subcellularLocation>
        <location evidence="1 4">Cell outer membrane</location>
    </subcellularLocation>
</comment>
<dbReference type="AlphaFoldDB" id="A0A7W8DIM8"/>
<gene>
    <name evidence="8" type="ORF">HNQ65_000787</name>
</gene>